<name>Q9VLL9_DROME</name>
<dbReference type="SMR" id="Q9VLL9"/>
<evidence type="ECO:0000313" key="8">
    <source>
        <dbReference type="Proteomes" id="UP000000803"/>
    </source>
</evidence>
<dbReference type="PANTHER" id="PTHR20987">
    <property type="entry name" value="CHITIN-BINDING TYPE-2 DOMAIN-CONTAINING PROTEIN-RELATED"/>
    <property type="match status" value="1"/>
</dbReference>
<dbReference type="GO" id="GO:0016490">
    <property type="term" value="F:structural constituent of peritrophic membrane"/>
    <property type="evidence" value="ECO:0000250"/>
    <property type="project" value="FlyBase"/>
</dbReference>
<reference evidence="3" key="11">
    <citation type="journal article" date="2015" name="G3 (Bethesda)">
        <title>Gene Model Annotations for Drosophila melanogaster: Impact of High-Throughput Data.</title>
        <authorList>
            <consortium name="FlyBase Consortium"/>
            <person name="Matthews B.B."/>
            <person name="Dos Santos G."/>
            <person name="Crosby M.A."/>
            <person name="Emmert D.B."/>
            <person name="St Pierre S.E."/>
            <person name="Gramates L.S."/>
            <person name="Zhou P."/>
            <person name="Schroeder A.J."/>
            <person name="Falls K."/>
            <person name="Strelets V."/>
            <person name="Russo S.M."/>
            <person name="Gelbart W.M."/>
            <person name="null"/>
        </authorList>
    </citation>
    <scope>NUCLEOTIDE SEQUENCE</scope>
</reference>
<reference evidence="3" key="13">
    <citation type="journal article" date="2015" name="Genome Res.">
        <title>The Release 6 reference sequence of the Drosophila melanogaster genome.</title>
        <authorList>
            <person name="Hoskins R.A."/>
            <person name="Carlson J.W."/>
            <person name="Wan K.H."/>
            <person name="Park S."/>
            <person name="Mendez I."/>
            <person name="Galle S.E."/>
            <person name="Booth B.W."/>
            <person name="Pfeiffer B.D."/>
            <person name="George R.A."/>
            <person name="Svirskas R."/>
            <person name="Krzywinski M."/>
            <person name="Schein J."/>
            <person name="Accardo M.C."/>
            <person name="Damia E."/>
            <person name="Messina G."/>
            <person name="Mendez-Lago M."/>
            <person name="de Pablos B."/>
            <person name="Demakova O.V."/>
            <person name="Andreyeva E.N."/>
            <person name="Boldyreva L.V."/>
            <person name="Marra M."/>
            <person name="Carvalho A.B."/>
            <person name="Dimitri P."/>
            <person name="Villasante A."/>
            <person name="Zhimulev I.F."/>
            <person name="Rubin G.M."/>
            <person name="Karpen G.H."/>
            <person name="Celniker S.E."/>
        </authorList>
    </citation>
    <scope>NUCLEOTIDE SEQUENCE</scope>
</reference>
<dbReference type="PANTHER" id="PTHR20987:SF0">
    <property type="entry name" value="CHITIN-BINDING TYPE-2 DOMAIN-CONTAINING PROTEIN-RELATED"/>
    <property type="match status" value="1"/>
</dbReference>
<reference evidence="8" key="3">
    <citation type="journal article" date="2002" name="Genome Biol.">
        <title>Annotation of the Drosophila melanogaster euchromatic genome: a systematic review.</title>
        <authorList>
            <person name="Misra S."/>
            <person name="Crosby M.A."/>
            <person name="Mungall C.J."/>
            <person name="Matthews B.B."/>
            <person name="Campbell K.S."/>
            <person name="Hradecky P."/>
            <person name="Huang Y."/>
            <person name="Kaminker J.S."/>
            <person name="Millburn G.H."/>
            <person name="Prochnik S.E."/>
            <person name="Smith C.D."/>
            <person name="Tupy J.L."/>
            <person name="Whitfied E.J."/>
            <person name="Bayraktaroglu L."/>
            <person name="Berman B.P."/>
            <person name="Bettencourt B.R."/>
            <person name="Celniker S.E."/>
            <person name="de Grey A.D."/>
            <person name="Drysdale R.A."/>
            <person name="Harris N.L."/>
            <person name="Richter J."/>
            <person name="Russo S."/>
            <person name="Schroeder A.J."/>
            <person name="Shu S.Q."/>
            <person name="Stapleton M."/>
            <person name="Yamada C."/>
            <person name="Ashburner M."/>
            <person name="Gelbart W.M."/>
            <person name="Rubin G.M."/>
            <person name="Lewis S.E."/>
        </authorList>
    </citation>
    <scope>GENOME REANNOTATION</scope>
    <source>
        <strain evidence="8">Berkeley</strain>
    </source>
</reference>
<dbReference type="EMBL" id="KX531644">
    <property type="protein sequence ID" value="ANY27454.1"/>
    <property type="molecule type" value="mRNA"/>
</dbReference>
<dbReference type="AGR" id="FB:FBgn0040958"/>
<feature type="signal peptide" evidence="1">
    <location>
        <begin position="1"/>
        <end position="18"/>
    </location>
</feature>
<reference evidence="8" key="4">
    <citation type="journal article" date="2002" name="Genome Biol.">
        <title>The transposable elements of the Drosophila melanogaster euchromatin: a genomics perspective.</title>
        <authorList>
            <person name="Kaminker J.S."/>
            <person name="Bergman C.M."/>
            <person name="Kronmiller B."/>
            <person name="Carlson J."/>
            <person name="Svirskas R."/>
            <person name="Patel S."/>
            <person name="Frise E."/>
            <person name="Wheeler D.A."/>
            <person name="Lewis S.E."/>
            <person name="Rubin G.M."/>
            <person name="Ashburner M."/>
            <person name="Celniker S.E."/>
        </authorList>
    </citation>
    <scope>NUCLEOTIDE SEQUENCE [LARGE SCALE GENOMIC DNA]</scope>
    <source>
        <strain evidence="8">Berkeley</strain>
    </source>
</reference>
<dbReference type="DNASU" id="50432"/>
<feature type="chain" id="PRO_5015100330" evidence="1">
    <location>
        <begin position="19"/>
        <end position="93"/>
    </location>
</feature>
<dbReference type="Pfam" id="PF01607">
    <property type="entry name" value="CBM_14"/>
    <property type="match status" value="1"/>
</dbReference>
<sequence>MKAALVLLFLTLCVAIYADLDCNPDGNGEPDCVGRSGEISRDFWDPTHYWQCSSTGQAELVACEQNTGFDPKTGSCVDWSVWQWYPPCSEAST</sequence>
<dbReference type="EMBL" id="AE014134">
    <property type="protein sequence ID" value="AAF52667.1"/>
    <property type="molecule type" value="Genomic_DNA"/>
</dbReference>
<dbReference type="InParanoid" id="Q9VLL9"/>
<dbReference type="CTD" id="50432"/>
<dbReference type="STRING" id="7227.FBpp0304316"/>
<reference evidence="3 8" key="9">
    <citation type="journal article" date="2007" name="Science">
        <title>The Release 5.1 annotation of Drosophila melanogaster heterochromatin.</title>
        <authorList>
            <person name="Smith C.D."/>
            <person name="Shu S."/>
            <person name="Mungall C.J."/>
            <person name="Karpen G.H."/>
        </authorList>
    </citation>
    <scope>NUCLEOTIDE SEQUENCE [LARGE SCALE GENOMIC DNA]</scope>
    <source>
        <strain evidence="8">Berkeley</strain>
    </source>
</reference>
<reference evidence="3" key="8">
    <citation type="submission" date="2006-08" db="EMBL/GenBank/DDBJ databases">
        <authorList>
            <person name="Celniker S."/>
            <person name="Carlson J."/>
            <person name="Wan K."/>
            <person name="Frise E."/>
            <person name="Hoskins R."/>
            <person name="Park S."/>
            <person name="Svirskas R."/>
            <person name="Rubin G."/>
        </authorList>
    </citation>
    <scope>NUCLEOTIDE SEQUENCE</scope>
</reference>
<dbReference type="GeneID" id="50432"/>
<dbReference type="InterPro" id="IPR002557">
    <property type="entry name" value="Chitin-bd_dom"/>
</dbReference>
<dbReference type="Proteomes" id="UP000000803">
    <property type="component" value="Chromosome 2L"/>
</dbReference>
<protein>
    <submittedName>
        <fullName evidence="6">GEO07165p1</fullName>
    </submittedName>
    <submittedName>
        <fullName evidence="4">LP19665p</fullName>
    </submittedName>
    <submittedName>
        <fullName evidence="3">Peritrophin-15b, isoform A</fullName>
    </submittedName>
    <submittedName>
        <fullName evidence="5">Peritrophin-15b, isoform C</fullName>
    </submittedName>
</protein>
<reference evidence="3 8" key="7">
    <citation type="journal article" date="2005" name="PLoS Comput. Biol.">
        <title>Combined evidence annotation of transposable elements in genome sequences.</title>
        <authorList>
            <person name="Quesneville H."/>
            <person name="Bergman C.M."/>
            <person name="Andrieu O."/>
            <person name="Autard D."/>
            <person name="Nouaud D."/>
            <person name="Ashburner M."/>
            <person name="Anxolabehere D."/>
        </authorList>
    </citation>
    <scope>NUCLEOTIDE SEQUENCE [LARGE SCALE GENOMIC DNA]</scope>
    <source>
        <strain evidence="8">Berkeley</strain>
    </source>
</reference>
<dbReference type="SUPFAM" id="SSF57625">
    <property type="entry name" value="Invertebrate chitin-binding proteins"/>
    <property type="match status" value="1"/>
</dbReference>
<dbReference type="VEuPathDB" id="VectorBase:FBgn0040958"/>
<dbReference type="FlyBase" id="FBgn0040958">
    <property type="gene designation" value="Peritrophin-15b"/>
</dbReference>
<keyword evidence="8" id="KW-1185">Reference proteome</keyword>
<feature type="domain" description="Chitin-binding type-2" evidence="2">
    <location>
        <begin position="45"/>
        <end position="80"/>
    </location>
</feature>
<dbReference type="OrthoDB" id="7913749at2759"/>
<dbReference type="InterPro" id="IPR036508">
    <property type="entry name" value="Chitin-bd_dom_sf"/>
</dbReference>
<reference evidence="8" key="2">
    <citation type="journal article" date="2002" name="Genome Biol.">
        <title>Finishing a whole-genome shotgun: release 3 of the Drosophila melanogaster euchromatic genome sequence.</title>
        <authorList>
            <person name="Celniker S.E."/>
            <person name="Wheeler D.A."/>
            <person name="Kronmiller B."/>
            <person name="Carlson J.W."/>
            <person name="Halpern A."/>
            <person name="Patel S."/>
            <person name="Adams M."/>
            <person name="Champe M."/>
            <person name="Dugan S.P."/>
            <person name="Frise E."/>
            <person name="Hodgson A."/>
            <person name="George R.A."/>
            <person name="Hoskins R.A."/>
            <person name="Laverty T."/>
            <person name="Muzny D.M."/>
            <person name="Nelson C.R."/>
            <person name="Pacleb J.M."/>
            <person name="Park S."/>
            <person name="Pfeiffer B.D."/>
            <person name="Richards S."/>
            <person name="Sodergren E.J."/>
            <person name="Svirskas R."/>
            <person name="Tabor P.E."/>
            <person name="Wan K."/>
            <person name="Stapleton M."/>
            <person name="Sutton G.G."/>
            <person name="Venter C."/>
            <person name="Weinstock G."/>
            <person name="Scherer S.E."/>
            <person name="Myers E.W."/>
            <person name="Gibbs R.A."/>
            <person name="Rubin G.M."/>
        </authorList>
    </citation>
    <scope>NUCLEOTIDE SEQUENCE [LARGE SCALE GENOMIC DNA]</scope>
    <source>
        <strain evidence="8">Berkeley</strain>
    </source>
</reference>
<evidence type="ECO:0000313" key="4">
    <source>
        <dbReference type="EMBL" id="AAS77437.1"/>
    </source>
</evidence>
<dbReference type="IntAct" id="Q9VLL9">
    <property type="interactions" value="2"/>
</dbReference>
<dbReference type="PaxDb" id="7227-FBpp0304316"/>
<dbReference type="BioGRID-ORCS" id="50432">
    <property type="hits" value="0 hits in 1 CRISPR screen"/>
</dbReference>
<reference evidence="4" key="6">
    <citation type="submission" date="2004-03" db="EMBL/GenBank/DDBJ databases">
        <authorList>
            <person name="Stapleton M."/>
            <person name="Carlson J."/>
            <person name="Chavez C."/>
            <person name="Frise E."/>
            <person name="George R."/>
            <person name="Pacleb J."/>
            <person name="Park S."/>
            <person name="Wan K."/>
            <person name="Yu C."/>
            <person name="Rubin G.M."/>
            <person name="Celniker S."/>
        </authorList>
    </citation>
    <scope>NUCLEOTIDE SEQUENCE</scope>
    <source>
        <strain evidence="4">Berkeley</strain>
    </source>
</reference>
<dbReference type="EMBL" id="AE014134">
    <property type="protein sequence ID" value="AGB92785.1"/>
    <property type="molecule type" value="Genomic_DNA"/>
</dbReference>
<dbReference type="ExpressionAtlas" id="Q9VLL9">
    <property type="expression patterns" value="differential"/>
</dbReference>
<gene>
    <name evidence="3 7" type="primary">Peritrophin-15b</name>
    <name evidence="3" type="synonym">CG13395</name>
    <name evidence="3" type="synonym">Dm15b</name>
    <name evidence="3" type="synonym">Dmel\CG31893</name>
    <name evidence="3" type="synonym">Peritrophi-15b</name>
    <name evidence="5 7" type="ORF">CG31893</name>
    <name evidence="3" type="ORF">Dmel_CG31893</name>
</gene>
<reference evidence="3 8" key="1">
    <citation type="journal article" date="2000" name="Science">
        <title>The genome sequence of Drosophila melanogaster.</title>
        <authorList>
            <person name="Adams M.D."/>
            <person name="Celniker S.E."/>
            <person name="Holt R.A."/>
            <person name="Evans C.A."/>
            <person name="Gocayne J.D."/>
            <person name="Amanatides P.G."/>
            <person name="Scherer S.E."/>
            <person name="Li P.W."/>
            <person name="Hoskins R.A."/>
            <person name="Galle R.F."/>
            <person name="George R.A."/>
            <person name="Lewis S.E."/>
            <person name="Richards S."/>
            <person name="Ashburner M."/>
            <person name="Henderson S.N."/>
            <person name="Sutton G.G."/>
            <person name="Wortman J.R."/>
            <person name="Yandell M.D."/>
            <person name="Zhang Q."/>
            <person name="Chen L.X."/>
            <person name="Brandon R.C."/>
            <person name="Rogers Y.H."/>
            <person name="Blazej R.G."/>
            <person name="Champe M."/>
            <person name="Pfeiffer B.D."/>
            <person name="Wan K.H."/>
            <person name="Doyle C."/>
            <person name="Baxter E.G."/>
            <person name="Helt G."/>
            <person name="Nelson C.R."/>
            <person name="Gabor G.L."/>
            <person name="Abril J.F."/>
            <person name="Agbayani A."/>
            <person name="An H.J."/>
            <person name="Andrews-Pfannkoch C."/>
            <person name="Baldwin D."/>
            <person name="Ballew R.M."/>
            <person name="Basu A."/>
            <person name="Baxendale J."/>
            <person name="Bayraktaroglu L."/>
            <person name="Beasley E.M."/>
            <person name="Beeson K.Y."/>
            <person name="Benos P.V."/>
            <person name="Berman B.P."/>
            <person name="Bhandari D."/>
            <person name="Bolshakov S."/>
            <person name="Borkova D."/>
            <person name="Botchan M.R."/>
            <person name="Bouck J."/>
            <person name="Brokstein P."/>
            <person name="Brottier P."/>
            <person name="Burtis K.C."/>
            <person name="Busam D.A."/>
            <person name="Butler H."/>
            <person name="Cadieu E."/>
            <person name="Center A."/>
            <person name="Chandra I."/>
            <person name="Cherry J.M."/>
            <person name="Cawley S."/>
            <person name="Dahlke C."/>
            <person name="Davenport L.B."/>
            <person name="Davies P."/>
            <person name="de Pablos B."/>
            <person name="Delcher A."/>
            <person name="Deng Z."/>
            <person name="Mays A.D."/>
            <person name="Dew I."/>
            <person name="Dietz S.M."/>
            <person name="Dodson K."/>
            <person name="Doup L.E."/>
            <person name="Downes M."/>
            <person name="Dugan-Rocha S."/>
            <person name="Dunkov B.C."/>
            <person name="Dunn P."/>
            <person name="Durbin K.J."/>
            <person name="Evangelista C.C."/>
            <person name="Ferraz C."/>
            <person name="Ferriera S."/>
            <person name="Fleischmann W."/>
            <person name="Fosler C."/>
            <person name="Gabrielian A.E."/>
            <person name="Garg N.S."/>
            <person name="Gelbart W.M."/>
            <person name="Glasser K."/>
            <person name="Glodek A."/>
            <person name="Gong F."/>
            <person name="Gorrell J.H."/>
            <person name="Gu Z."/>
            <person name="Guan P."/>
            <person name="Harris M."/>
            <person name="Harris N.L."/>
            <person name="Harvey D."/>
            <person name="Heiman T.J."/>
            <person name="Hernandez J.R."/>
            <person name="Houck J."/>
            <person name="Hostin D."/>
            <person name="Houston K.A."/>
            <person name="Howland T.J."/>
            <person name="Wei M.H."/>
            <person name="Ibegwam C."/>
            <person name="Jalali M."/>
            <person name="Kalush F."/>
            <person name="Karpen G.H."/>
            <person name="Ke Z."/>
            <person name="Kennison J.A."/>
            <person name="Ketchum K.A."/>
            <person name="Kimmel B.E."/>
            <person name="Kodira C.D."/>
            <person name="Kraft C."/>
            <person name="Kravitz S."/>
            <person name="Kulp D."/>
            <person name="Lai Z."/>
            <person name="Lasko P."/>
            <person name="Lei Y."/>
            <person name="Levitsky A.A."/>
            <person name="Li J."/>
            <person name="Li Z."/>
            <person name="Liang Y."/>
            <person name="Lin X."/>
            <person name="Liu X."/>
            <person name="Mattei B."/>
            <person name="McIntosh T.C."/>
            <person name="McLeod M.P."/>
            <person name="McPherson D."/>
            <person name="Merkulov G."/>
            <person name="Milshina N.V."/>
            <person name="Mobarry C."/>
            <person name="Morris J."/>
            <person name="Moshrefi A."/>
            <person name="Mount S.M."/>
            <person name="Moy M."/>
            <person name="Murphy B."/>
            <person name="Murphy L."/>
            <person name="Muzny D.M."/>
            <person name="Nelson D.L."/>
            <person name="Nelson D.R."/>
            <person name="Nelson K.A."/>
            <person name="Nixon K."/>
            <person name="Nusskern D.R."/>
            <person name="Pacleb J.M."/>
            <person name="Palazzolo M."/>
            <person name="Pittman G.S."/>
            <person name="Pan S."/>
            <person name="Pollard J."/>
            <person name="Puri V."/>
            <person name="Reese M.G."/>
            <person name="Reinert K."/>
            <person name="Remington K."/>
            <person name="Saunders R.D."/>
            <person name="Scheeler F."/>
            <person name="Shen H."/>
            <person name="Shue B.C."/>
            <person name="Siden-Kiamos I."/>
            <person name="Simpson M."/>
            <person name="Skupski M.P."/>
            <person name="Smith T."/>
            <person name="Spier E."/>
            <person name="Spradling A.C."/>
            <person name="Stapleton M."/>
            <person name="Strong R."/>
            <person name="Sun E."/>
            <person name="Svirskas R."/>
            <person name="Tector C."/>
            <person name="Turner R."/>
            <person name="Venter E."/>
            <person name="Wang A.H."/>
            <person name="Wang X."/>
            <person name="Wang Z.Y."/>
            <person name="Wassarman D.A."/>
            <person name="Weinstock G.M."/>
            <person name="Weissenbach J."/>
            <person name="Williams S.M."/>
            <person name="WoodageT"/>
            <person name="Worley K.C."/>
            <person name="Wu D."/>
            <person name="Yang S."/>
            <person name="Yao Q.A."/>
            <person name="Ye J."/>
            <person name="Yeh R.F."/>
            <person name="Zaveri J.S."/>
            <person name="Zhan M."/>
            <person name="Zhang G."/>
            <person name="Zhao Q."/>
            <person name="Zheng L."/>
            <person name="Zheng X.H."/>
            <person name="Zhong F.N."/>
            <person name="Zhong W."/>
            <person name="Zhou X."/>
            <person name="Zhu S."/>
            <person name="Zhu X."/>
            <person name="Smith H.O."/>
            <person name="Gibbs R.A."/>
            <person name="Myers E.W."/>
            <person name="Rubin G.M."/>
            <person name="Venter J.C."/>
        </authorList>
    </citation>
    <scope>NUCLEOTIDE SEQUENCE [LARGE SCALE GENOMIC DNA]</scope>
    <source>
        <strain evidence="8">Berkeley</strain>
    </source>
</reference>
<dbReference type="HOGENOM" id="CLU_132266_1_0_1"/>
<organism evidence="3 8">
    <name type="scientific">Drosophila melanogaster</name>
    <name type="common">Fruit fly</name>
    <dbReference type="NCBI Taxonomy" id="7227"/>
    <lineage>
        <taxon>Eukaryota</taxon>
        <taxon>Metazoa</taxon>
        <taxon>Ecdysozoa</taxon>
        <taxon>Arthropoda</taxon>
        <taxon>Hexapoda</taxon>
        <taxon>Insecta</taxon>
        <taxon>Pterygota</taxon>
        <taxon>Neoptera</taxon>
        <taxon>Endopterygota</taxon>
        <taxon>Diptera</taxon>
        <taxon>Brachycera</taxon>
        <taxon>Muscomorpha</taxon>
        <taxon>Ephydroidea</taxon>
        <taxon>Drosophilidae</taxon>
        <taxon>Drosophila</taxon>
        <taxon>Sophophora</taxon>
    </lineage>
</organism>
<dbReference type="GO" id="GO:0005576">
    <property type="term" value="C:extracellular region"/>
    <property type="evidence" value="ECO:0007669"/>
    <property type="project" value="InterPro"/>
</dbReference>
<dbReference type="Bgee" id="FBgn0040958">
    <property type="expression patterns" value="Expressed in larva and 18 other cell types or tissues"/>
</dbReference>
<accession>Q9VLL9</accession>
<dbReference type="GO" id="GO:0008061">
    <property type="term" value="F:chitin binding"/>
    <property type="evidence" value="ECO:0000250"/>
    <property type="project" value="FlyBase"/>
</dbReference>
<reference evidence="3" key="12">
    <citation type="journal article" date="2015" name="G3 (Bethesda)">
        <title>Gene Model Annotations for Drosophila melanogaster: The Rule-Benders.</title>
        <authorList>
            <consortium name="FlyBase Consortium"/>
            <person name="Crosby M.A."/>
            <person name="Gramates L.S."/>
            <person name="Dos Santos G."/>
            <person name="Matthews B.B."/>
            <person name="St Pierre S.E."/>
            <person name="Zhou P."/>
            <person name="Schroeder A.J."/>
            <person name="Falls K."/>
            <person name="Emmert D.B."/>
            <person name="Russo S.M."/>
            <person name="Gelbart W.M."/>
            <person name="null"/>
        </authorList>
    </citation>
    <scope>NUCLEOTIDE SEQUENCE</scope>
</reference>
<dbReference type="UCSC" id="CG31893-RA">
    <property type="organism name" value="d. melanogaster"/>
</dbReference>
<reference evidence="6" key="14">
    <citation type="submission" date="2016-07" db="EMBL/GenBank/DDBJ databases">
        <authorList>
            <person name="Wan K."/>
            <person name="Booth B."/>
            <person name="Spirohn K."/>
            <person name="Hao T."/>
            <person name="Hu Y."/>
            <person name="Calderwood M."/>
            <person name="Hill D."/>
            <person name="Mohr S."/>
            <person name="Vidal M."/>
            <person name="Celniker S."/>
            <person name="Perrimon N."/>
        </authorList>
    </citation>
    <scope>NUCLEOTIDE SEQUENCE</scope>
</reference>
<evidence type="ECO:0000313" key="3">
    <source>
        <dbReference type="EMBL" id="AAF52667.1"/>
    </source>
</evidence>
<reference evidence="3 8" key="5">
    <citation type="journal article" date="2002" name="Genome Biol.">
        <title>Heterochromatic sequences in a Drosophila whole-genome shotgun assembly.</title>
        <authorList>
            <person name="Hoskins R.A."/>
            <person name="Smith C.D."/>
            <person name="Carlson J.W."/>
            <person name="Carvalho A.B."/>
            <person name="Halpern A."/>
            <person name="Kaminker J.S."/>
            <person name="Kennedy C."/>
            <person name="Mungall C.J."/>
            <person name="Sullivan B.A."/>
            <person name="Sutton G.G."/>
            <person name="Yasuhara J.C."/>
            <person name="Wakimoto B.T."/>
            <person name="Myers E.W."/>
            <person name="Celniker S.E."/>
            <person name="Rubin G.M."/>
            <person name="Karpen G.H."/>
        </authorList>
    </citation>
    <scope>NUCLEOTIDE SEQUENCE [LARGE SCALE GENOMIC DNA]</scope>
    <source>
        <strain evidence="8">Berkeley</strain>
    </source>
</reference>
<dbReference type="GO" id="GO:0062129">
    <property type="term" value="C:chitin-based extracellular matrix"/>
    <property type="evidence" value="ECO:0000250"/>
    <property type="project" value="FlyBase"/>
</dbReference>
<proteinExistence type="evidence at transcript level"/>
<dbReference type="FunCoup" id="Q9VLL9">
    <property type="interactions" value="29"/>
</dbReference>
<reference evidence="3" key="16">
    <citation type="submission" date="2022-11" db="EMBL/GenBank/DDBJ databases">
        <authorList>
            <consortium name="FlyBase"/>
        </authorList>
    </citation>
    <scope>NUCLEOTIDE SEQUENCE</scope>
</reference>
<keyword evidence="1" id="KW-0732">Signal</keyword>
<dbReference type="OMA" id="IYADLAC"/>
<dbReference type="EMBL" id="BT012312">
    <property type="protein sequence ID" value="AAS77437.1"/>
    <property type="molecule type" value="mRNA"/>
</dbReference>
<evidence type="ECO:0000313" key="6">
    <source>
        <dbReference type="EMBL" id="ANY27454.1"/>
    </source>
</evidence>
<evidence type="ECO:0000259" key="2">
    <source>
        <dbReference type="Pfam" id="PF01607"/>
    </source>
</evidence>
<reference evidence="3 8" key="10">
    <citation type="journal article" date="2007" name="Science">
        <title>Sequence finishing and mapping of Drosophila melanogaster heterochromatin.</title>
        <authorList>
            <person name="Hoskins R.A."/>
            <person name="Carlson J.W."/>
            <person name="Kennedy C."/>
            <person name="Acevedo D."/>
            <person name="Evans-Holm M."/>
            <person name="Frise E."/>
            <person name="Wan K.H."/>
            <person name="Park S."/>
            <person name="Mendez-Lago M."/>
            <person name="Rossi F."/>
            <person name="Villasante A."/>
            <person name="Dimitri P."/>
            <person name="Karpen G.H."/>
            <person name="Celniker S.E."/>
        </authorList>
    </citation>
    <scope>NUCLEOTIDE SEQUENCE [LARGE SCALE GENOMIC DNA]</scope>
    <source>
        <strain evidence="8">Berkeley</strain>
    </source>
</reference>
<evidence type="ECO:0000256" key="1">
    <source>
        <dbReference type="SAM" id="SignalP"/>
    </source>
</evidence>
<dbReference type="AlphaFoldDB" id="Q9VLL9"/>
<evidence type="ECO:0000313" key="7">
    <source>
        <dbReference type="FlyBase" id="FBgn0040958"/>
    </source>
</evidence>
<reference evidence="3" key="15">
    <citation type="submission" date="2022-11" db="EMBL/GenBank/DDBJ databases">
        <title>Drosophila melanogaster release 4 sequence.</title>
        <authorList>
            <consortium name="Berkeley Drosophila Genome Project"/>
            <person name="Celniker S."/>
            <person name="Carlson J."/>
            <person name="Wan K."/>
            <person name="Pfeiffer B."/>
            <person name="Frise E."/>
            <person name="George R."/>
            <person name="Hoskins R."/>
            <person name="Stapleton M."/>
            <person name="Pacleb J."/>
            <person name="Park S."/>
            <person name="Svirskas R."/>
            <person name="Smith E."/>
            <person name="Yu C."/>
            <person name="Rubin G."/>
        </authorList>
    </citation>
    <scope>NUCLEOTIDE SEQUENCE</scope>
</reference>
<evidence type="ECO:0000313" key="5">
    <source>
        <dbReference type="EMBL" id="AGB92785.1"/>
    </source>
</evidence>
<dbReference type="RefSeq" id="NP_001260249.1">
    <property type="nucleotide sequence ID" value="NM_001273320.2"/>
</dbReference>
<dbReference type="RefSeq" id="NP_524982.1">
    <property type="nucleotide sequence ID" value="NM_080243.4"/>
</dbReference>